<proteinExistence type="predicted"/>
<dbReference type="Pfam" id="PF00172">
    <property type="entry name" value="Zn_clus"/>
    <property type="match status" value="1"/>
</dbReference>
<evidence type="ECO:0000313" key="9">
    <source>
        <dbReference type="Proteomes" id="UP000298138"/>
    </source>
</evidence>
<dbReference type="OrthoDB" id="3498215at2759"/>
<feature type="region of interest" description="Disordered" evidence="6">
    <location>
        <begin position="412"/>
        <end position="433"/>
    </location>
</feature>
<dbReference type="InterPro" id="IPR036864">
    <property type="entry name" value="Zn2-C6_fun-type_DNA-bd_sf"/>
</dbReference>
<dbReference type="PANTHER" id="PTHR47540:SF4">
    <property type="entry name" value="TRANSCRIPTION FACTOR RGLT"/>
    <property type="match status" value="1"/>
</dbReference>
<dbReference type="AlphaFoldDB" id="A0A4V6RHG8"/>
<accession>A0A4V6RHG8</accession>
<keyword evidence="2" id="KW-0805">Transcription regulation</keyword>
<feature type="domain" description="Zn(2)-C6 fungal-type" evidence="7">
    <location>
        <begin position="33"/>
        <end position="63"/>
    </location>
</feature>
<dbReference type="InParanoid" id="A0A4V6RHG8"/>
<gene>
    <name evidence="8" type="ORF">EX30DRAFT_347280</name>
</gene>
<dbReference type="SMART" id="SM00066">
    <property type="entry name" value="GAL4"/>
    <property type="match status" value="1"/>
</dbReference>
<dbReference type="CDD" id="cd00067">
    <property type="entry name" value="GAL4"/>
    <property type="match status" value="1"/>
</dbReference>
<evidence type="ECO:0000259" key="7">
    <source>
        <dbReference type="PROSITE" id="PS50048"/>
    </source>
</evidence>
<evidence type="ECO:0000256" key="6">
    <source>
        <dbReference type="SAM" id="MobiDB-lite"/>
    </source>
</evidence>
<protein>
    <recommendedName>
        <fullName evidence="7">Zn(2)-C6 fungal-type domain-containing protein</fullName>
    </recommendedName>
</protein>
<comment type="subcellular location">
    <subcellularLocation>
        <location evidence="1">Nucleus</location>
    </subcellularLocation>
</comment>
<dbReference type="InterPro" id="IPR001138">
    <property type="entry name" value="Zn2Cys6_DnaBD"/>
</dbReference>
<dbReference type="GO" id="GO:0008270">
    <property type="term" value="F:zinc ion binding"/>
    <property type="evidence" value="ECO:0007669"/>
    <property type="project" value="InterPro"/>
</dbReference>
<dbReference type="Proteomes" id="UP000298138">
    <property type="component" value="Unassembled WGS sequence"/>
</dbReference>
<reference evidence="8 9" key="1">
    <citation type="submission" date="2019-04" db="EMBL/GenBank/DDBJ databases">
        <title>Comparative genomics and transcriptomics to analyze fruiting body development in filamentous ascomycetes.</title>
        <authorList>
            <consortium name="DOE Joint Genome Institute"/>
            <person name="Lutkenhaus R."/>
            <person name="Traeger S."/>
            <person name="Breuer J."/>
            <person name="Kuo A."/>
            <person name="Lipzen A."/>
            <person name="Pangilinan J."/>
            <person name="Dilworth D."/>
            <person name="Sandor L."/>
            <person name="Poggeler S."/>
            <person name="Barry K."/>
            <person name="Grigoriev I.V."/>
            <person name="Nowrousian M."/>
        </authorList>
    </citation>
    <scope>NUCLEOTIDE SEQUENCE [LARGE SCALE GENOMIC DNA]</scope>
    <source>
        <strain evidence="8 9">CBS 389.68</strain>
    </source>
</reference>
<name>A0A4V6RHG8_9PEZI</name>
<evidence type="ECO:0000256" key="4">
    <source>
        <dbReference type="ARBA" id="ARBA00023163"/>
    </source>
</evidence>
<dbReference type="GO" id="GO:0043565">
    <property type="term" value="F:sequence-specific DNA binding"/>
    <property type="evidence" value="ECO:0007669"/>
    <property type="project" value="TreeGrafter"/>
</dbReference>
<dbReference type="STRING" id="341454.A0A4V6RHG8"/>
<dbReference type="EMBL" id="ML220114">
    <property type="protein sequence ID" value="TGZ82935.1"/>
    <property type="molecule type" value="Genomic_DNA"/>
</dbReference>
<dbReference type="PROSITE" id="PS00463">
    <property type="entry name" value="ZN2_CY6_FUNGAL_1"/>
    <property type="match status" value="1"/>
</dbReference>
<dbReference type="GO" id="GO:0005634">
    <property type="term" value="C:nucleus"/>
    <property type="evidence" value="ECO:0007669"/>
    <property type="project" value="UniProtKB-SubCell"/>
</dbReference>
<dbReference type="GO" id="GO:0045944">
    <property type="term" value="P:positive regulation of transcription by RNA polymerase II"/>
    <property type="evidence" value="ECO:0007669"/>
    <property type="project" value="TreeGrafter"/>
</dbReference>
<dbReference type="SUPFAM" id="SSF57701">
    <property type="entry name" value="Zn2/Cys6 DNA-binding domain"/>
    <property type="match status" value="1"/>
</dbReference>
<dbReference type="InterPro" id="IPR051711">
    <property type="entry name" value="Stress_Response_Reg"/>
</dbReference>
<evidence type="ECO:0000256" key="1">
    <source>
        <dbReference type="ARBA" id="ARBA00004123"/>
    </source>
</evidence>
<evidence type="ECO:0000256" key="2">
    <source>
        <dbReference type="ARBA" id="ARBA00023015"/>
    </source>
</evidence>
<keyword evidence="4" id="KW-0804">Transcription</keyword>
<evidence type="ECO:0000313" key="8">
    <source>
        <dbReference type="EMBL" id="TGZ82935.1"/>
    </source>
</evidence>
<keyword evidence="3" id="KW-0238">DNA-binding</keyword>
<dbReference type="Gene3D" id="4.10.240.10">
    <property type="entry name" value="Zn(2)-C6 fungal-type DNA-binding domain"/>
    <property type="match status" value="1"/>
</dbReference>
<dbReference type="PROSITE" id="PS50048">
    <property type="entry name" value="ZN2_CY6_FUNGAL_2"/>
    <property type="match status" value="1"/>
</dbReference>
<feature type="compositionally biased region" description="Low complexity" evidence="6">
    <location>
        <begin position="1"/>
        <end position="10"/>
    </location>
</feature>
<dbReference type="GO" id="GO:0000981">
    <property type="term" value="F:DNA-binding transcription factor activity, RNA polymerase II-specific"/>
    <property type="evidence" value="ECO:0007669"/>
    <property type="project" value="InterPro"/>
</dbReference>
<organism evidence="8 9">
    <name type="scientific">Ascodesmis nigricans</name>
    <dbReference type="NCBI Taxonomy" id="341454"/>
    <lineage>
        <taxon>Eukaryota</taxon>
        <taxon>Fungi</taxon>
        <taxon>Dikarya</taxon>
        <taxon>Ascomycota</taxon>
        <taxon>Pezizomycotina</taxon>
        <taxon>Pezizomycetes</taxon>
        <taxon>Pezizales</taxon>
        <taxon>Ascodesmidaceae</taxon>
        <taxon>Ascodesmis</taxon>
    </lineage>
</organism>
<keyword evidence="5" id="KW-0539">Nucleus</keyword>
<evidence type="ECO:0000256" key="5">
    <source>
        <dbReference type="ARBA" id="ARBA00023242"/>
    </source>
</evidence>
<dbReference type="PANTHER" id="PTHR47540">
    <property type="entry name" value="THIAMINE REPRESSIBLE GENES REGULATORY PROTEIN THI5"/>
    <property type="match status" value="1"/>
</dbReference>
<evidence type="ECO:0000256" key="3">
    <source>
        <dbReference type="ARBA" id="ARBA00023125"/>
    </source>
</evidence>
<sequence length="433" mass="46789">MATSSSSSKPARPKASRHNSNPAPPPPRRIHIACDECRNRKLKCTSEKPNCARCRADGSMCHYSPQKQMGRPRKKRSGEDFETATAVLSPAKGDGIISPLNPEPAMVSPESGIVGSTSPTSPGVSPVTTPGSFHLSWRELPEDLIRLQHTIGAVVEQTATVVHEQLSPSSIVPPESHSLILPLLPQPLSPFTTESLRCTHTSTFLAILSSLTPFFRSTAPLPHITLSTCITHSRHALTTIRESVSCTSCLTLPISAYTSHLLITVLLPLIVSLYLRTLVCIDEDFGLSGLIGEGRRRVRSAKSAVKAEFQELLQCCELFEKISRARQPASWVDDDDVDAMDEDGVEGLEEEEKAVCRRVLKSVRSVAESWRIGEDDGPITPTGGVGSGPVGTALPVGVPIVMLEDVVKTDWKQPQGSVDSIEEVVKSSSIEDV</sequence>
<keyword evidence="9" id="KW-1185">Reference proteome</keyword>
<feature type="region of interest" description="Disordered" evidence="6">
    <location>
        <begin position="1"/>
        <end position="30"/>
    </location>
</feature>